<name>A0ACC1HEY1_9FUNG</name>
<keyword evidence="2" id="KW-1185">Reference proteome</keyword>
<reference evidence="1" key="1">
    <citation type="submission" date="2022-06" db="EMBL/GenBank/DDBJ databases">
        <title>Phylogenomic reconstructions and comparative analyses of Kickxellomycotina fungi.</title>
        <authorList>
            <person name="Reynolds N.K."/>
            <person name="Stajich J.E."/>
            <person name="Barry K."/>
            <person name="Grigoriev I.V."/>
            <person name="Crous P."/>
            <person name="Smith M.E."/>
        </authorList>
    </citation>
    <scope>NUCLEOTIDE SEQUENCE</scope>
    <source>
        <strain evidence="1">RSA 2271</strain>
    </source>
</reference>
<accession>A0ACC1HEY1</accession>
<dbReference type="Proteomes" id="UP001145114">
    <property type="component" value="Unassembled WGS sequence"/>
</dbReference>
<comment type="caution">
    <text evidence="1">The sequence shown here is derived from an EMBL/GenBank/DDBJ whole genome shotgun (WGS) entry which is preliminary data.</text>
</comment>
<evidence type="ECO:0000313" key="1">
    <source>
        <dbReference type="EMBL" id="KAJ1674747.1"/>
    </source>
</evidence>
<feature type="non-terminal residue" evidence="1">
    <location>
        <position position="351"/>
    </location>
</feature>
<gene>
    <name evidence="1" type="primary">msh2_1</name>
    <name evidence="1" type="ORF">EV182_002644</name>
</gene>
<dbReference type="EMBL" id="JAMZIH010005712">
    <property type="protein sequence ID" value="KAJ1674747.1"/>
    <property type="molecule type" value="Genomic_DNA"/>
</dbReference>
<organism evidence="1 2">
    <name type="scientific">Spiromyces aspiralis</name>
    <dbReference type="NCBI Taxonomy" id="68401"/>
    <lineage>
        <taxon>Eukaryota</taxon>
        <taxon>Fungi</taxon>
        <taxon>Fungi incertae sedis</taxon>
        <taxon>Zoopagomycota</taxon>
        <taxon>Kickxellomycotina</taxon>
        <taxon>Kickxellomycetes</taxon>
        <taxon>Kickxellales</taxon>
        <taxon>Kickxellaceae</taxon>
        <taxon>Spiromyces</taxon>
    </lineage>
</organism>
<protein>
    <submittedName>
        <fullName evidence="1">MSH2 protein</fullName>
    </submittedName>
</protein>
<sequence>MADLWGHLQEYYSVHGSDAVYVANVFYKTTTVIKHLGGSDNGIPSCTLSRTNAEIFLRDALLRYQLKVEIWAQSSAAGKGAATSSWTMKCSASPGNLQAMEDILFASSEAPEMSIIMAVSVRVRGGEKSLGIAFLDASQREIGVCEFVDNDAYSILESLLIQLSVKECLIKGTVETKDHELLQIRTLLQRCNVVVTDTKPSMFSTSDLEQDLNRLLGGENSVATRAEFELKEGMASTAALIEYLSLLSDEGNFGNYTLFQYRLSQFMKLDAAAVAALNLAPSSNDAIFMHTKPTGYNKTMSLQGLLDRCKTAQGSRLLGQWLKQPLLDIAEIRERQDMVQVFFDDMGLRES</sequence>
<evidence type="ECO:0000313" key="2">
    <source>
        <dbReference type="Proteomes" id="UP001145114"/>
    </source>
</evidence>
<proteinExistence type="predicted"/>